<sequence length="609" mass="65376">MLLARPGPVAHRRTAMTQQGTGAQDDSAPGAPDTANTGAGLPGSGARAATVEAAEGDDESRSPETGGRRKLLYVTLPGCWGALIFACLSFTPSLLPRGGLLQGMICGITAAIGYGLGVFAAFVWRAFADRGPRRPRRGSWLVFLVAAAVLFVGSFAVGQYWQHEIRGLMGVTEYNVALVVLSPVVAAVMFGLLLAVGRGVRGLYRWLAALLNRWIGHRAATVVGWLAVAWLVYAVVSGVLLGGLVGVANSAFSVRDTMTPEGIQQPTTGLRSGGPGSVVPWESLGWQGRSFIGSGPSTEELTQFAQRPALEPIRAYAGLASADDSESRAASAVEDLSRAGGFQRGNLLVITTTGSGWVDPALVDSFEYLTGGDAATVALQYSYLPSWISYLVDQSKARQAGRDLFDAVYDVWSKLPQDNRPRLFVAGESLGSFGGETAFSGEYDLRNRTSGTLFVGPPNFNTLFREFSDRRAPGSPEIEPVYQNGRTVRFTNDPRTEIPPADTPWDGSRVLYLMHPSDPIVWWSPNLILGEPDWIGQPPGQDVLEEMFWMPFVTFWQVTADLPFSTGVPGGHGHKYTSGYVDGWNAVMQPTGITPEQLTTLRTIIEAGE</sequence>
<keyword evidence="2" id="KW-0472">Membrane</keyword>
<feature type="region of interest" description="Disordered" evidence="1">
    <location>
        <begin position="1"/>
        <end position="65"/>
    </location>
</feature>
<evidence type="ECO:0000256" key="1">
    <source>
        <dbReference type="SAM" id="MobiDB-lite"/>
    </source>
</evidence>
<feature type="transmembrane region" description="Helical" evidence="2">
    <location>
        <begin position="71"/>
        <end position="95"/>
    </location>
</feature>
<keyword evidence="2" id="KW-1133">Transmembrane helix</keyword>
<reference evidence="5 6" key="1">
    <citation type="journal article" date="2018" name="Biodegradation">
        <title>1,4-Dioxane degradation characteristics of Rhodococcus aetherivorans JCM 14343.</title>
        <authorList>
            <person name="Inoue D."/>
            <person name="Tsunoda T."/>
            <person name="Yamamoto N."/>
            <person name="Ike M."/>
            <person name="Sei K."/>
        </authorList>
    </citation>
    <scope>NUCLEOTIDE SEQUENCE [LARGE SCALE GENOMIC DNA]</scope>
    <source>
        <strain evidence="5 6">JCM 14343</strain>
    </source>
</reference>
<keyword evidence="6" id="KW-1185">Reference proteome</keyword>
<dbReference type="EMBL" id="BLAH01000017">
    <property type="protein sequence ID" value="GES35244.1"/>
    <property type="molecule type" value="Genomic_DNA"/>
</dbReference>
<organism evidence="5 6">
    <name type="scientific">Rhodococcus aetherivorans</name>
    <dbReference type="NCBI Taxonomy" id="191292"/>
    <lineage>
        <taxon>Bacteria</taxon>
        <taxon>Bacillati</taxon>
        <taxon>Actinomycetota</taxon>
        <taxon>Actinomycetes</taxon>
        <taxon>Mycobacteriales</taxon>
        <taxon>Nocardiaceae</taxon>
        <taxon>Rhodococcus</taxon>
    </lineage>
</organism>
<keyword evidence="2" id="KW-0812">Transmembrane</keyword>
<proteinExistence type="predicted"/>
<protein>
    <submittedName>
        <fullName evidence="5">Membrane protein</fullName>
    </submittedName>
</protein>
<evidence type="ECO:0000313" key="5">
    <source>
        <dbReference type="EMBL" id="GES35244.1"/>
    </source>
</evidence>
<gene>
    <name evidence="5" type="ORF">RAJCM14343_0491</name>
</gene>
<dbReference type="InterPro" id="IPR027788">
    <property type="entry name" value="Alpha/beta-hydrolase_N_dom"/>
</dbReference>
<comment type="caution">
    <text evidence="5">The sequence shown here is derived from an EMBL/GenBank/DDBJ whole genome shotgun (WGS) entry which is preliminary data.</text>
</comment>
<evidence type="ECO:0000313" key="6">
    <source>
        <dbReference type="Proteomes" id="UP000325466"/>
    </source>
</evidence>
<evidence type="ECO:0000259" key="4">
    <source>
        <dbReference type="Pfam" id="PF15420"/>
    </source>
</evidence>
<evidence type="ECO:0000259" key="3">
    <source>
        <dbReference type="Pfam" id="PF10081"/>
    </source>
</evidence>
<dbReference type="Proteomes" id="UP000325466">
    <property type="component" value="Unassembled WGS sequence"/>
</dbReference>
<accession>A0ABQ0YFD7</accession>
<feature type="domain" description="Alpha/beta-hydrolase catalytic" evidence="3">
    <location>
        <begin position="313"/>
        <end position="600"/>
    </location>
</feature>
<feature type="domain" description="Alpha/beta-hydrolase N-terminal" evidence="4">
    <location>
        <begin position="90"/>
        <end position="296"/>
    </location>
</feature>
<dbReference type="InterPro" id="IPR027787">
    <property type="entry name" value="Alpha/beta-hydrolase_catalytic"/>
</dbReference>
<feature type="transmembrane region" description="Helical" evidence="2">
    <location>
        <begin position="101"/>
        <end position="128"/>
    </location>
</feature>
<dbReference type="Pfam" id="PF10081">
    <property type="entry name" value="Abhydrolase_9"/>
    <property type="match status" value="1"/>
</dbReference>
<dbReference type="Pfam" id="PF15420">
    <property type="entry name" value="Abhydrolase_9_N"/>
    <property type="match status" value="1"/>
</dbReference>
<feature type="transmembrane region" description="Helical" evidence="2">
    <location>
        <begin position="222"/>
        <end position="248"/>
    </location>
</feature>
<evidence type="ECO:0000256" key="2">
    <source>
        <dbReference type="SAM" id="Phobius"/>
    </source>
</evidence>
<feature type="transmembrane region" description="Helical" evidence="2">
    <location>
        <begin position="174"/>
        <end position="196"/>
    </location>
</feature>
<feature type="transmembrane region" description="Helical" evidence="2">
    <location>
        <begin position="140"/>
        <end position="162"/>
    </location>
</feature>
<feature type="compositionally biased region" description="Polar residues" evidence="1">
    <location>
        <begin position="15"/>
        <end position="24"/>
    </location>
</feature>
<name>A0ABQ0YFD7_9NOCA</name>